<organism evidence="1 2">
    <name type="scientific">Dentiscutata erythropus</name>
    <dbReference type="NCBI Taxonomy" id="1348616"/>
    <lineage>
        <taxon>Eukaryota</taxon>
        <taxon>Fungi</taxon>
        <taxon>Fungi incertae sedis</taxon>
        <taxon>Mucoromycota</taxon>
        <taxon>Glomeromycotina</taxon>
        <taxon>Glomeromycetes</taxon>
        <taxon>Diversisporales</taxon>
        <taxon>Gigasporaceae</taxon>
        <taxon>Dentiscutata</taxon>
    </lineage>
</organism>
<accession>A0A9N9KFG7</accession>
<sequence length="171" mass="19325">NDKEKTDLIAKLEYDVSLIKEQDKSMVCNQIVTNVSQDIEPGISDSYPLQHRPPTESSPKEDIYISNIKSSIPPEQKKEQGLIQEISTSIKDQNDITRISQNNVCQNHITEVASDQDIICLYQNACDAEKDAIKANQEEILCWCFYAKKFKGMVKDFIANGRVGEKKAKGQ</sequence>
<dbReference type="Proteomes" id="UP000789405">
    <property type="component" value="Unassembled WGS sequence"/>
</dbReference>
<keyword evidence="2" id="KW-1185">Reference proteome</keyword>
<protein>
    <submittedName>
        <fullName evidence="1">16036_t:CDS:1</fullName>
    </submittedName>
</protein>
<name>A0A9N9KFG7_9GLOM</name>
<feature type="non-terminal residue" evidence="1">
    <location>
        <position position="1"/>
    </location>
</feature>
<gene>
    <name evidence="1" type="ORF">DERYTH_LOCUS27327</name>
</gene>
<proteinExistence type="predicted"/>
<comment type="caution">
    <text evidence="1">The sequence shown here is derived from an EMBL/GenBank/DDBJ whole genome shotgun (WGS) entry which is preliminary data.</text>
</comment>
<dbReference type="EMBL" id="CAJVPY010062334">
    <property type="protein sequence ID" value="CAG8822575.1"/>
    <property type="molecule type" value="Genomic_DNA"/>
</dbReference>
<evidence type="ECO:0000313" key="2">
    <source>
        <dbReference type="Proteomes" id="UP000789405"/>
    </source>
</evidence>
<dbReference type="AlphaFoldDB" id="A0A9N9KFG7"/>
<evidence type="ECO:0000313" key="1">
    <source>
        <dbReference type="EMBL" id="CAG8822575.1"/>
    </source>
</evidence>
<dbReference type="OrthoDB" id="2429378at2759"/>
<feature type="non-terminal residue" evidence="1">
    <location>
        <position position="171"/>
    </location>
</feature>
<reference evidence="1" key="1">
    <citation type="submission" date="2021-06" db="EMBL/GenBank/DDBJ databases">
        <authorList>
            <person name="Kallberg Y."/>
            <person name="Tangrot J."/>
            <person name="Rosling A."/>
        </authorList>
    </citation>
    <scope>NUCLEOTIDE SEQUENCE</scope>
    <source>
        <strain evidence="1">MA453B</strain>
    </source>
</reference>